<feature type="domain" description="F-box" evidence="1">
    <location>
        <begin position="24"/>
        <end position="70"/>
    </location>
</feature>
<proteinExistence type="predicted"/>
<dbReference type="Gene3D" id="1.20.1280.50">
    <property type="match status" value="1"/>
</dbReference>
<dbReference type="Proteomes" id="UP000479691">
    <property type="component" value="Unassembled WGS sequence"/>
</dbReference>
<accession>A0A7C8PLP5</accession>
<dbReference type="EMBL" id="JAABOE010000117">
    <property type="protein sequence ID" value="KAF3163967.1"/>
    <property type="molecule type" value="Genomic_DNA"/>
</dbReference>
<evidence type="ECO:0000313" key="3">
    <source>
        <dbReference type="Proteomes" id="UP000479691"/>
    </source>
</evidence>
<evidence type="ECO:0000259" key="1">
    <source>
        <dbReference type="PROSITE" id="PS50181"/>
    </source>
</evidence>
<dbReference type="PROSITE" id="PS50181">
    <property type="entry name" value="FBOX"/>
    <property type="match status" value="1"/>
</dbReference>
<dbReference type="InterPro" id="IPR001810">
    <property type="entry name" value="F-box_dom"/>
</dbReference>
<dbReference type="AlphaFoldDB" id="A0A7C8PLP5"/>
<gene>
    <name evidence="2" type="ORF">TWF788_001276</name>
</gene>
<protein>
    <recommendedName>
        <fullName evidence="1">F-box domain-containing protein</fullName>
    </recommendedName>
</protein>
<name>A0A7C8PLP5_ORBOL</name>
<evidence type="ECO:0000313" key="2">
    <source>
        <dbReference type="EMBL" id="KAF3163967.1"/>
    </source>
</evidence>
<dbReference type="SUPFAM" id="SSF81383">
    <property type="entry name" value="F-box domain"/>
    <property type="match status" value="1"/>
</dbReference>
<organism evidence="2 3">
    <name type="scientific">Orbilia oligospora</name>
    <name type="common">Nematode-trapping fungus</name>
    <name type="synonym">Arthrobotrys oligospora</name>
    <dbReference type="NCBI Taxonomy" id="2813651"/>
    <lineage>
        <taxon>Eukaryota</taxon>
        <taxon>Fungi</taxon>
        <taxon>Dikarya</taxon>
        <taxon>Ascomycota</taxon>
        <taxon>Pezizomycotina</taxon>
        <taxon>Orbiliomycetes</taxon>
        <taxon>Orbiliales</taxon>
        <taxon>Orbiliaceae</taxon>
        <taxon>Orbilia</taxon>
    </lineage>
</organism>
<reference evidence="2 3" key="1">
    <citation type="submission" date="2019-06" db="EMBL/GenBank/DDBJ databases">
        <authorList>
            <person name="Palmer J.M."/>
        </authorList>
    </citation>
    <scope>NUCLEOTIDE SEQUENCE [LARGE SCALE GENOMIC DNA]</scope>
    <source>
        <strain evidence="2 3">TWF788</strain>
    </source>
</reference>
<dbReference type="InterPro" id="IPR036047">
    <property type="entry name" value="F-box-like_dom_sf"/>
</dbReference>
<dbReference type="Pfam" id="PF12937">
    <property type="entry name" value="F-box-like"/>
    <property type="match status" value="1"/>
</dbReference>
<sequence length="321" mass="36264">MQASPSSSSAEKRGSESARPSYARSTLLALPAELQYQILSYLPIQDQLSVAKICFLWKDIVLNDKAIQQTRYSYSFSSVVCGHILTSAWIEDSSKPAFSFMVQNGVIKRFRYPYETHESSEGTQTILDKDMTGETPPKFDGDITDCIFLDEPLFTPFPTSAPAPFRFCEDSDQTPLLTKKRLQFTGTEEEAKVGSYAWYHLYYYETREDEVGTRTRTLLDPEMTIKESDNFVITASLNIFSTAGEWSGDLWDAKVNPRKGSSVREILEAVLMETEPIIRDLGIKTENLHETFCMGFQIANNVWSLAFGVIADDADTDYTLK</sequence>
<dbReference type="SMART" id="SM00256">
    <property type="entry name" value="FBOX"/>
    <property type="match status" value="1"/>
</dbReference>
<comment type="caution">
    <text evidence="2">The sequence shown here is derived from an EMBL/GenBank/DDBJ whole genome shotgun (WGS) entry which is preliminary data.</text>
</comment>